<reference evidence="4" key="1">
    <citation type="submission" date="2020-08" db="EMBL/GenBank/DDBJ databases">
        <title>Novel species isolated from subtropical streams in China.</title>
        <authorList>
            <person name="Lu H."/>
        </authorList>
    </citation>
    <scope>NUCLEOTIDE SEQUENCE</scope>
    <source>
        <strain evidence="4">LX22W</strain>
    </source>
</reference>
<evidence type="ECO:0000313" key="4">
    <source>
        <dbReference type="EMBL" id="MBC3883196.1"/>
    </source>
</evidence>
<evidence type="ECO:0000256" key="2">
    <source>
        <dbReference type="PROSITE-ProRule" id="PRU00335"/>
    </source>
</evidence>
<feature type="DNA-binding region" description="H-T-H motif" evidence="2">
    <location>
        <begin position="35"/>
        <end position="54"/>
    </location>
</feature>
<proteinExistence type="predicted"/>
<name>A0A923HZM3_9BURK</name>
<organism evidence="4 5">
    <name type="scientific">Undibacterium nitidum</name>
    <dbReference type="NCBI Taxonomy" id="2762298"/>
    <lineage>
        <taxon>Bacteria</taxon>
        <taxon>Pseudomonadati</taxon>
        <taxon>Pseudomonadota</taxon>
        <taxon>Betaproteobacteria</taxon>
        <taxon>Burkholderiales</taxon>
        <taxon>Oxalobacteraceae</taxon>
        <taxon>Undibacterium</taxon>
    </lineage>
</organism>
<evidence type="ECO:0000259" key="3">
    <source>
        <dbReference type="PROSITE" id="PS50977"/>
    </source>
</evidence>
<dbReference type="InterPro" id="IPR009057">
    <property type="entry name" value="Homeodomain-like_sf"/>
</dbReference>
<protein>
    <submittedName>
        <fullName evidence="4">TetR family transcriptional regulator</fullName>
    </submittedName>
</protein>
<evidence type="ECO:0000256" key="1">
    <source>
        <dbReference type="ARBA" id="ARBA00023125"/>
    </source>
</evidence>
<dbReference type="InterPro" id="IPR001647">
    <property type="entry name" value="HTH_TetR"/>
</dbReference>
<dbReference type="Proteomes" id="UP000627446">
    <property type="component" value="Unassembled WGS sequence"/>
</dbReference>
<keyword evidence="1 2" id="KW-0238">DNA-binding</keyword>
<dbReference type="GO" id="GO:0003677">
    <property type="term" value="F:DNA binding"/>
    <property type="evidence" value="ECO:0007669"/>
    <property type="project" value="UniProtKB-UniRule"/>
</dbReference>
<comment type="caution">
    <text evidence="4">The sequence shown here is derived from an EMBL/GenBank/DDBJ whole genome shotgun (WGS) entry which is preliminary data.</text>
</comment>
<dbReference type="PRINTS" id="PR00455">
    <property type="entry name" value="HTHTETR"/>
</dbReference>
<dbReference type="Pfam" id="PF00440">
    <property type="entry name" value="TetR_N"/>
    <property type="match status" value="1"/>
</dbReference>
<gene>
    <name evidence="4" type="ORF">H8K36_17505</name>
</gene>
<dbReference type="EMBL" id="JACOFZ010000011">
    <property type="protein sequence ID" value="MBC3883196.1"/>
    <property type="molecule type" value="Genomic_DNA"/>
</dbReference>
<dbReference type="Pfam" id="PF17929">
    <property type="entry name" value="TetR_C_34"/>
    <property type="match status" value="1"/>
</dbReference>
<evidence type="ECO:0000313" key="5">
    <source>
        <dbReference type="Proteomes" id="UP000627446"/>
    </source>
</evidence>
<sequence>MKTRAISSDEKQIKRSLILSAARDLFLADDRQLPAVATIATQAGLAKGTVYLYFSTKEEIFLALLAEEFSGLLSSIHRCLSLLSSTKKPNKKLKQELAKELIATVTNYVQSHPEFLRLDAMSYSVLEQNLSDDFLYAFKFELTRALVDTGKQVDLIFALEAGRGVTLLMRTYALMRGLWQSLDYPDHLQQLLAHKMFEPIRPEFHTELRAALGEYWSGALT</sequence>
<feature type="domain" description="HTH tetR-type" evidence="3">
    <location>
        <begin position="12"/>
        <end position="72"/>
    </location>
</feature>
<dbReference type="PROSITE" id="PS50977">
    <property type="entry name" value="HTH_TETR_2"/>
    <property type="match status" value="1"/>
</dbReference>
<accession>A0A923HZM3</accession>
<dbReference type="AlphaFoldDB" id="A0A923HZM3"/>
<dbReference type="SUPFAM" id="SSF46689">
    <property type="entry name" value="Homeodomain-like"/>
    <property type="match status" value="1"/>
</dbReference>
<dbReference type="Gene3D" id="1.10.357.10">
    <property type="entry name" value="Tetracycline Repressor, domain 2"/>
    <property type="match status" value="1"/>
</dbReference>
<dbReference type="InterPro" id="IPR041483">
    <property type="entry name" value="TetR_C_34"/>
</dbReference>
<keyword evidence="5" id="KW-1185">Reference proteome</keyword>
<dbReference type="RefSeq" id="WP_186917820.1">
    <property type="nucleotide sequence ID" value="NZ_JACOFZ010000011.1"/>
</dbReference>